<name>H8XSN6_FLAIG</name>
<dbReference type="Proteomes" id="UP000007599">
    <property type="component" value="Chromosome I"/>
</dbReference>
<protein>
    <recommendedName>
        <fullName evidence="3">Gingipain domain-containing protein</fullName>
    </recommendedName>
</protein>
<keyword evidence="5" id="KW-1185">Reference proteome</keyword>
<evidence type="ECO:0000313" key="4">
    <source>
        <dbReference type="EMBL" id="CCG52621.1"/>
    </source>
</evidence>
<sequence length="1306" mass="146328">MKKIYLLFLFVFVNSFAQLTKEISLDWTSKSDYTIDNFRFDIPQFQKQNFHFDPSSRSLKYSSSFFVDALVSEVNFQIENVSYESVDGSSLGDLSVAQIKSTIDFKLTSSFARNQPMMFVNFNPIIKEGVGYKRVKKITFSYTYTQNPTARNTVNNQVMTVQNSVLSSGNWFRFYVQKSGVYKISKSFLNDLGVDVNADPKTIKIYGNGGRMLPLRNDVYYPFDLEENAIQFVGEDDGVFNDGDYILFYAEGVDNWNTESLTHVNLFADKAYYYVTYGGANGKRISNFVQPSGAATLNMTTYDGYVFHEQDLVNPGKIGRRWFGEGFDIDNDQTFDFALPNYISGSQVNLFINFSSISFGNTSFKVKANGVDIATVPMGSLSSGAGVLGYENILNQNFIPTNSNVAININYNNGGVPSSKGFLDYITLKYNADLKGYGKQFSFSNSLVTSNIGVGQFTISNASSIQAIWDITDIYNVAKIDNSSSSLSFKLNLGTAKKFVAVDVANLYTPEKESTTKIANQNLKGTIFLNNQGVFQDIDYLIITPSFLVGQAENLANFHRNYSGLKTKVVTTESIYLEFGGGKQDVAAIRNFVKYVYNNASSPTNRVKYLNLFGDASYDYKNRIRNNNNIVPIFHGFYPTNSLSPNNITNFSLFSSFMSDDFFVLLDDNEGDMQGSNDGLDVAVGRMLVSSTDQAAEMVNKVYEYHDEKSYGRWRNNLVYYADDPDISKPGDWELQKDLNELADQVNLQNPFFNSKKILIDAYVQEVNAGGERYPSAKKDFIESIGIGALVLNYYGHGNEESFAIERIFEKADAQVLNNRYKYPLFITITCEFTRFDDPDRPTGGEYMYWNKAGGAISLLATTRQIGQSTGIQVNEDVYDYLFLMENNQYLTVSEALRRAKILPGSTNRRVVFYIGDPALKLAIPKPKVVLTKLNDEPIATTALTLQALSLVKLTGQVVDQNDNLITTYNGDLAVQVFDKNILRTTLANDGVREIIGYNTSTSPPTPIYGNLIVLNFDTLGEVIFRGNASVVNGMFEFSFVVPQDIQIPVGNGRVSFYAKRNQPTLEDQTGYTNQIKVGGVNIAAPSDTTPPKVKLYMNDTNFVSGGITNDSPIFLAFLEDEHGINTASGIGHDIVAILDGDENNPYVLNDYYETENNDYTKGKVTYPFRNLAPGLHTILFKAWDVYNNLITAEIQFLVVSNEELTLDHVLNYPNPFVNYTEFWFNHNRPFEPLDVQVQILTITGKLVKTINQSVATNGFLSREIKWDGKDDFGDKIGKGVYVYKLTVKSTVTGKKVEKIEKLVIL</sequence>
<dbReference type="Pfam" id="PF01364">
    <property type="entry name" value="Peptidase_C25"/>
    <property type="match status" value="1"/>
</dbReference>
<dbReference type="Gene3D" id="3.40.50.10390">
    <property type="entry name" value="Gingipain r, domain 1"/>
    <property type="match status" value="1"/>
</dbReference>
<dbReference type="EMBL" id="HE774682">
    <property type="protein sequence ID" value="CCG52621.1"/>
    <property type="molecule type" value="Genomic_DNA"/>
</dbReference>
<evidence type="ECO:0000256" key="1">
    <source>
        <dbReference type="ARBA" id="ARBA00022729"/>
    </source>
</evidence>
<feature type="signal peptide" evidence="2">
    <location>
        <begin position="1"/>
        <end position="17"/>
    </location>
</feature>
<evidence type="ECO:0000256" key="2">
    <source>
        <dbReference type="SAM" id="SignalP"/>
    </source>
</evidence>
<dbReference type="NCBIfam" id="TIGR04183">
    <property type="entry name" value="Por_Secre_tail"/>
    <property type="match status" value="1"/>
</dbReference>
<feature type="domain" description="Gingipain" evidence="3">
    <location>
        <begin position="540"/>
        <end position="922"/>
    </location>
</feature>
<gene>
    <name evidence="4" type="primary">porU</name>
    <name evidence="4" type="ordered locus">KQS_03175</name>
</gene>
<dbReference type="OrthoDB" id="9809780at2"/>
<dbReference type="eggNOG" id="COG1572">
    <property type="taxonomic scope" value="Bacteria"/>
</dbReference>
<dbReference type="GO" id="GO:0006508">
    <property type="term" value="P:proteolysis"/>
    <property type="evidence" value="ECO:0007669"/>
    <property type="project" value="InterPro"/>
</dbReference>
<dbReference type="SUPFAM" id="SSF52129">
    <property type="entry name" value="Caspase-like"/>
    <property type="match status" value="1"/>
</dbReference>
<dbReference type="InterPro" id="IPR026444">
    <property type="entry name" value="Secre_tail"/>
</dbReference>
<reference evidence="4 5" key="1">
    <citation type="journal article" date="2012" name="J. Bacteriol.">
        <title>Complete Genome Sequence of Flavobacterium indicum GPSTA100-9T, Isolated from Warm Spring Water.</title>
        <authorList>
            <person name="Barbier P."/>
            <person name="Houel A."/>
            <person name="Loux V."/>
            <person name="Poulain J."/>
            <person name="Bernardet J.F."/>
            <person name="Touchon M."/>
            <person name="Duchaud E."/>
        </authorList>
    </citation>
    <scope>NUCLEOTIDE SEQUENCE [LARGE SCALE GENOMIC DNA]</scope>
    <source>
        <strain evidence="5">DSM 17447 / CIP 109464 / GPTSA100-9</strain>
    </source>
</reference>
<dbReference type="PATRIC" id="fig|1094466.5.peg.625"/>
<dbReference type="InterPro" id="IPR001769">
    <property type="entry name" value="Gingipain"/>
</dbReference>
<feature type="chain" id="PRO_5003617341" description="Gingipain domain-containing protein" evidence="2">
    <location>
        <begin position="18"/>
        <end position="1306"/>
    </location>
</feature>
<organism evidence="4 5">
    <name type="scientific">Flavobacterium indicum (strain DSM 17447 / CIP 109464 / GPTSA100-9)</name>
    <dbReference type="NCBI Taxonomy" id="1094466"/>
    <lineage>
        <taxon>Bacteria</taxon>
        <taxon>Pseudomonadati</taxon>
        <taxon>Bacteroidota</taxon>
        <taxon>Flavobacteriia</taxon>
        <taxon>Flavobacteriales</taxon>
        <taxon>Flavobacteriaceae</taxon>
        <taxon>Flavobacterium</taxon>
    </lineage>
</organism>
<dbReference type="NCBIfam" id="NF033707">
    <property type="entry name" value="T9SS_sortase"/>
    <property type="match status" value="1"/>
</dbReference>
<evidence type="ECO:0000259" key="3">
    <source>
        <dbReference type="Pfam" id="PF01364"/>
    </source>
</evidence>
<keyword evidence="1 2" id="KW-0732">Signal</keyword>
<dbReference type="CDD" id="cd02258">
    <property type="entry name" value="Peptidase_C25_N"/>
    <property type="match status" value="1"/>
</dbReference>
<dbReference type="KEGG" id="fin:KQS_03175"/>
<dbReference type="Gene3D" id="2.60.40.4070">
    <property type="match status" value="1"/>
</dbReference>
<dbReference type="GO" id="GO:0008234">
    <property type="term" value="F:cysteine-type peptidase activity"/>
    <property type="evidence" value="ECO:0007669"/>
    <property type="project" value="InterPro"/>
</dbReference>
<dbReference type="RefSeq" id="WP_014387763.1">
    <property type="nucleotide sequence ID" value="NC_017025.1"/>
</dbReference>
<accession>H8XSN6</accession>
<dbReference type="InterPro" id="IPR029031">
    <property type="entry name" value="Gingipain_N_sf"/>
</dbReference>
<dbReference type="HOGENOM" id="CLU_004870_0_0_10"/>
<dbReference type="Gene3D" id="3.40.50.1460">
    <property type="match status" value="1"/>
</dbReference>
<proteinExistence type="predicted"/>
<evidence type="ECO:0000313" key="5">
    <source>
        <dbReference type="Proteomes" id="UP000007599"/>
    </source>
</evidence>
<dbReference type="InterPro" id="IPR029030">
    <property type="entry name" value="Caspase-like_dom_sf"/>
</dbReference>
<dbReference type="STRING" id="1094466.KQS_03175"/>
<reference evidence="5" key="2">
    <citation type="submission" date="2012-03" db="EMBL/GenBank/DDBJ databases">
        <title>Complete genome sequence of Flavobacterium indicum GPTSA100-9T, isolated from warm spring water.</title>
        <authorList>
            <person name="Barbier P."/>
            <person name="Houel A."/>
            <person name="Loux V."/>
            <person name="Poulain J."/>
            <person name="Bernardet J.-F."/>
            <person name="Touchon M."/>
            <person name="Duchaud E."/>
        </authorList>
    </citation>
    <scope>NUCLEOTIDE SEQUENCE [LARGE SCALE GENOMIC DNA]</scope>
    <source>
        <strain evidence="5">DSM 17447 / CIP 109464 / GPTSA100-9</strain>
    </source>
</reference>